<accession>A0A5N6JX27</accession>
<dbReference type="EMBL" id="VIGI01000012">
    <property type="protein sequence ID" value="KAB8293475.1"/>
    <property type="molecule type" value="Genomic_DNA"/>
</dbReference>
<feature type="compositionally biased region" description="Polar residues" evidence="1">
    <location>
        <begin position="10"/>
        <end position="21"/>
    </location>
</feature>
<keyword evidence="3" id="KW-1185">Reference proteome</keyword>
<evidence type="ECO:0000313" key="3">
    <source>
        <dbReference type="Proteomes" id="UP000326757"/>
    </source>
</evidence>
<feature type="region of interest" description="Disordered" evidence="1">
    <location>
        <begin position="1"/>
        <end position="21"/>
    </location>
</feature>
<protein>
    <submittedName>
        <fullName evidence="2">Uncharacterized protein</fullName>
    </submittedName>
</protein>
<organism evidence="2 3">
    <name type="scientific">Monilinia laxa</name>
    <name type="common">Brown rot fungus</name>
    <name type="synonym">Sclerotinia laxa</name>
    <dbReference type="NCBI Taxonomy" id="61186"/>
    <lineage>
        <taxon>Eukaryota</taxon>
        <taxon>Fungi</taxon>
        <taxon>Dikarya</taxon>
        <taxon>Ascomycota</taxon>
        <taxon>Pezizomycotina</taxon>
        <taxon>Leotiomycetes</taxon>
        <taxon>Helotiales</taxon>
        <taxon>Sclerotiniaceae</taxon>
        <taxon>Monilinia</taxon>
    </lineage>
</organism>
<proteinExistence type="predicted"/>
<evidence type="ECO:0000313" key="2">
    <source>
        <dbReference type="EMBL" id="KAB8293475.1"/>
    </source>
</evidence>
<dbReference type="Proteomes" id="UP000326757">
    <property type="component" value="Unassembled WGS sequence"/>
</dbReference>
<sequence length="101" mass="11555">MSIDFPISPTAANQNPHPSNNNYLSPLRHNLPTFLQILTSSTFSYLLPLFIHHITSHHTTHYTTSPHLVSYHHHSISHYPLPTSHHHITILSSHHASNYLQ</sequence>
<evidence type="ECO:0000256" key="1">
    <source>
        <dbReference type="SAM" id="MobiDB-lite"/>
    </source>
</evidence>
<comment type="caution">
    <text evidence="2">The sequence shown here is derived from an EMBL/GenBank/DDBJ whole genome shotgun (WGS) entry which is preliminary data.</text>
</comment>
<dbReference type="AlphaFoldDB" id="A0A5N6JX27"/>
<reference evidence="2 3" key="1">
    <citation type="submission" date="2019-06" db="EMBL/GenBank/DDBJ databases">
        <title>Genome Sequence of the Brown Rot Fungal Pathogen Monilinia laxa.</title>
        <authorList>
            <person name="De Miccolis Angelini R.M."/>
            <person name="Landi L."/>
            <person name="Abate D."/>
            <person name="Pollastro S."/>
            <person name="Romanazzi G."/>
            <person name="Faretra F."/>
        </authorList>
    </citation>
    <scope>NUCLEOTIDE SEQUENCE [LARGE SCALE GENOMIC DNA]</scope>
    <source>
        <strain evidence="2 3">Mlax316</strain>
    </source>
</reference>
<name>A0A5N6JX27_MONLA</name>
<gene>
    <name evidence="2" type="ORF">EYC80_007785</name>
</gene>